<reference evidence="2" key="1">
    <citation type="journal article" date="2012" name="Science">
        <title>Fermentation, hydrogen, and sulfur metabolism in multiple uncultivated bacterial phyla.</title>
        <authorList>
            <person name="Wrighton K.C."/>
            <person name="Thomas B.C."/>
            <person name="Sharon I."/>
            <person name="Miller C.S."/>
            <person name="Castelle C.J."/>
            <person name="VerBerkmoes N.C."/>
            <person name="Wilkins M.J."/>
            <person name="Hettich R.L."/>
            <person name="Lipton M.S."/>
            <person name="Williams K.H."/>
            <person name="Long P.E."/>
            <person name="Banfield J.F."/>
        </authorList>
    </citation>
    <scope>NUCLEOTIDE SEQUENCE [LARGE SCALE GENOMIC DNA]</scope>
</reference>
<protein>
    <submittedName>
        <fullName evidence="2">Uncharacterized protein</fullName>
    </submittedName>
</protein>
<organism evidence="2">
    <name type="scientific">uncultured bacterium</name>
    <name type="common">gcode 4</name>
    <dbReference type="NCBI Taxonomy" id="1234023"/>
    <lineage>
        <taxon>Bacteria</taxon>
        <taxon>environmental samples</taxon>
    </lineage>
</organism>
<evidence type="ECO:0000313" key="2">
    <source>
        <dbReference type="EMBL" id="EKE30247.1"/>
    </source>
</evidence>
<evidence type="ECO:0000256" key="1">
    <source>
        <dbReference type="SAM" id="MobiDB-lite"/>
    </source>
</evidence>
<dbReference type="AlphaFoldDB" id="K2G7B4"/>
<feature type="region of interest" description="Disordered" evidence="1">
    <location>
        <begin position="1"/>
        <end position="21"/>
    </location>
</feature>
<gene>
    <name evidence="2" type="ORF">ACD_2C00017G0004</name>
</gene>
<proteinExistence type="predicted"/>
<accession>K2G7B4</accession>
<dbReference type="EMBL" id="AMFJ01000017">
    <property type="protein sequence ID" value="EKE30247.1"/>
    <property type="molecule type" value="Genomic_DNA"/>
</dbReference>
<name>K2G7B4_9BACT</name>
<comment type="caution">
    <text evidence="2">The sequence shown here is derived from an EMBL/GenBank/DDBJ whole genome shotgun (WGS) entry which is preliminary data.</text>
</comment>
<sequence>MKKSAEIQHAVEWSNSPESRTNAKVKKVKEFVILYVGASFENDNNVLIGDEEFYLELLDIKRNNLKWETFDIDLWSWMKEYPADMMLLMC</sequence>